<keyword evidence="8" id="KW-1185">Reference proteome</keyword>
<dbReference type="InterPro" id="IPR011663">
    <property type="entry name" value="UTRA"/>
</dbReference>
<feature type="domain" description="HTH gntR-type" evidence="4">
    <location>
        <begin position="10"/>
        <end position="78"/>
    </location>
</feature>
<keyword evidence="2" id="KW-0238">DNA-binding</keyword>
<dbReference type="Proteomes" id="UP000234951">
    <property type="component" value="Unassembled WGS sequence"/>
</dbReference>
<dbReference type="PANTHER" id="PTHR44846:SF1">
    <property type="entry name" value="MANNOSYL-D-GLYCERATE TRANSPORT_METABOLISM SYSTEM REPRESSOR MNGR-RELATED"/>
    <property type="match status" value="1"/>
</dbReference>
<evidence type="ECO:0000256" key="3">
    <source>
        <dbReference type="ARBA" id="ARBA00023163"/>
    </source>
</evidence>
<comment type="caution">
    <text evidence="5">The sequence shown here is derived from an EMBL/GenBank/DDBJ whole genome shotgun (WGS) entry which is preliminary data.</text>
</comment>
<dbReference type="GO" id="GO:0045892">
    <property type="term" value="P:negative regulation of DNA-templated transcription"/>
    <property type="evidence" value="ECO:0007669"/>
    <property type="project" value="TreeGrafter"/>
</dbReference>
<name>A0A2N5GNC9_9BACI</name>
<evidence type="ECO:0000256" key="2">
    <source>
        <dbReference type="ARBA" id="ARBA00023125"/>
    </source>
</evidence>
<dbReference type="InterPro" id="IPR028978">
    <property type="entry name" value="Chorismate_lyase_/UTRA_dom_sf"/>
</dbReference>
<dbReference type="SMART" id="SM00345">
    <property type="entry name" value="HTH_GNTR"/>
    <property type="match status" value="1"/>
</dbReference>
<dbReference type="FunFam" id="1.10.10.10:FF:000079">
    <property type="entry name" value="GntR family transcriptional regulator"/>
    <property type="match status" value="1"/>
</dbReference>
<dbReference type="Pfam" id="PF00392">
    <property type="entry name" value="GntR"/>
    <property type="match status" value="1"/>
</dbReference>
<dbReference type="CDD" id="cd07377">
    <property type="entry name" value="WHTH_GntR"/>
    <property type="match status" value="1"/>
</dbReference>
<reference evidence="6 8" key="2">
    <citation type="submission" date="2017-12" db="EMBL/GenBank/DDBJ databases">
        <title>Comparative Functional Genomics of Dry Heat Resistant strains isolated from the Viking Spacecraft.</title>
        <authorList>
            <person name="Seuylemezian A."/>
            <person name="Cooper K."/>
            <person name="Vaishampayan P."/>
        </authorList>
    </citation>
    <scope>NUCLEOTIDE SEQUENCE [LARGE SCALE GENOMIC DNA]</scope>
    <source>
        <strain evidence="6 8">ATCC 29669</strain>
    </source>
</reference>
<gene>
    <name evidence="5" type="ORF">CU635_08475</name>
    <name evidence="6" type="ORF">CVD25_12055</name>
</gene>
<dbReference type="InterPro" id="IPR036388">
    <property type="entry name" value="WH-like_DNA-bd_sf"/>
</dbReference>
<keyword evidence="3" id="KW-0804">Transcription</keyword>
<keyword evidence="1" id="KW-0805">Transcription regulation</keyword>
<dbReference type="InterPro" id="IPR000524">
    <property type="entry name" value="Tscrpt_reg_HTH_GntR"/>
</dbReference>
<protein>
    <recommendedName>
        <fullName evidence="4">HTH gntR-type domain-containing protein</fullName>
    </recommendedName>
</protein>
<dbReference type="Proteomes" id="UP000235114">
    <property type="component" value="Unassembled WGS sequence"/>
</dbReference>
<dbReference type="OrthoDB" id="457376at2"/>
<dbReference type="InterPro" id="IPR050679">
    <property type="entry name" value="Bact_HTH_transcr_reg"/>
</dbReference>
<dbReference type="InterPro" id="IPR036390">
    <property type="entry name" value="WH_DNA-bd_sf"/>
</dbReference>
<dbReference type="EMBL" id="PGVA01000016">
    <property type="protein sequence ID" value="PLR83765.1"/>
    <property type="molecule type" value="Genomic_DNA"/>
</dbReference>
<proteinExistence type="predicted"/>
<dbReference type="GO" id="GO:0003677">
    <property type="term" value="F:DNA binding"/>
    <property type="evidence" value="ECO:0007669"/>
    <property type="project" value="UniProtKB-KW"/>
</dbReference>
<dbReference type="SMART" id="SM00866">
    <property type="entry name" value="UTRA"/>
    <property type="match status" value="1"/>
</dbReference>
<evidence type="ECO:0000313" key="6">
    <source>
        <dbReference type="EMBL" id="PLR96451.1"/>
    </source>
</evidence>
<evidence type="ECO:0000313" key="8">
    <source>
        <dbReference type="Proteomes" id="UP000235114"/>
    </source>
</evidence>
<evidence type="ECO:0000259" key="4">
    <source>
        <dbReference type="PROSITE" id="PS50949"/>
    </source>
</evidence>
<organism evidence="5 7">
    <name type="scientific">Bacillus canaveralius</name>
    <dbReference type="NCBI Taxonomy" id="1403243"/>
    <lineage>
        <taxon>Bacteria</taxon>
        <taxon>Bacillati</taxon>
        <taxon>Bacillota</taxon>
        <taxon>Bacilli</taxon>
        <taxon>Bacillales</taxon>
        <taxon>Bacillaceae</taxon>
        <taxon>Bacillus</taxon>
    </lineage>
</organism>
<evidence type="ECO:0000313" key="5">
    <source>
        <dbReference type="EMBL" id="PLR83765.1"/>
    </source>
</evidence>
<reference evidence="5 7" key="1">
    <citation type="submission" date="2017-11" db="EMBL/GenBank/DDBJ databases">
        <title>Comparitive Functional Genomics of Dry Heat Resistant strains isolated from the Viking Spacecraft.</title>
        <authorList>
            <person name="Seuylemezian A."/>
            <person name="Cooper K."/>
            <person name="Vaishampayan P."/>
        </authorList>
    </citation>
    <scope>NUCLEOTIDE SEQUENCE [LARGE SCALE GENOMIC DNA]</scope>
    <source>
        <strain evidence="5 7">M4.6</strain>
    </source>
</reference>
<dbReference type="PROSITE" id="PS50949">
    <property type="entry name" value="HTH_GNTR"/>
    <property type="match status" value="1"/>
</dbReference>
<dbReference type="SUPFAM" id="SSF64288">
    <property type="entry name" value="Chorismate lyase-like"/>
    <property type="match status" value="1"/>
</dbReference>
<dbReference type="PRINTS" id="PR00035">
    <property type="entry name" value="HTHGNTR"/>
</dbReference>
<accession>A0A2N5GNC9</accession>
<dbReference type="PANTHER" id="PTHR44846">
    <property type="entry name" value="MANNOSYL-D-GLYCERATE TRANSPORT/METABOLISM SYSTEM REPRESSOR MNGR-RELATED"/>
    <property type="match status" value="1"/>
</dbReference>
<evidence type="ECO:0000313" key="7">
    <source>
        <dbReference type="Proteomes" id="UP000234951"/>
    </source>
</evidence>
<dbReference type="Gene3D" id="3.40.1410.10">
    <property type="entry name" value="Chorismate lyase-like"/>
    <property type="match status" value="1"/>
</dbReference>
<dbReference type="Pfam" id="PF07702">
    <property type="entry name" value="UTRA"/>
    <property type="match status" value="1"/>
</dbReference>
<dbReference type="SUPFAM" id="SSF46785">
    <property type="entry name" value="Winged helix' DNA-binding domain"/>
    <property type="match status" value="1"/>
</dbReference>
<dbReference type="EMBL" id="PGVD01000032">
    <property type="protein sequence ID" value="PLR96451.1"/>
    <property type="molecule type" value="Genomic_DNA"/>
</dbReference>
<dbReference type="GO" id="GO:0003700">
    <property type="term" value="F:DNA-binding transcription factor activity"/>
    <property type="evidence" value="ECO:0007669"/>
    <property type="project" value="InterPro"/>
</dbReference>
<dbReference type="Gene3D" id="1.10.10.10">
    <property type="entry name" value="Winged helix-like DNA-binding domain superfamily/Winged helix DNA-binding domain"/>
    <property type="match status" value="1"/>
</dbReference>
<sequence length="255" mass="29225">MKMIEQNSRLPLYVQLKLSIIKQIEQGLYKNGDKIPTEHDLSEKYNISRPTVRQALAELVQEGYLVKRRGLGTYVSNPVIIGNASVFRTFAEEMEIFGFNHSAKLISKKVYPPPKDLADTLSIDRGEEVFEIVRLRYANNKPLAIRTSIIPVRTYPNLLEEDLEVLYSLFAQKGIFPTRSKQTFQAVPATKAEAELLNISEGMPLMLWDGLVFTDNNQPLEKVKVVYLGSHFRFEIDQTREQSNVQFNSQIDKRS</sequence>
<dbReference type="AlphaFoldDB" id="A0A2N5GNC9"/>
<evidence type="ECO:0000256" key="1">
    <source>
        <dbReference type="ARBA" id="ARBA00023015"/>
    </source>
</evidence>